<dbReference type="Proteomes" id="UP000275777">
    <property type="component" value="Chromosome"/>
</dbReference>
<evidence type="ECO:0000313" key="6">
    <source>
        <dbReference type="EMBL" id="VEB42933.1"/>
    </source>
</evidence>
<dbReference type="GO" id="GO:0009295">
    <property type="term" value="C:nucleoid"/>
    <property type="evidence" value="ECO:0007669"/>
    <property type="project" value="UniProtKB-SubCell"/>
</dbReference>
<dbReference type="AlphaFoldDB" id="A0A3S4LIA5"/>
<protein>
    <recommendedName>
        <fullName evidence="3">Recombination-associated protein RdgC</fullName>
    </recommendedName>
</protein>
<dbReference type="EMBL" id="LR134182">
    <property type="protein sequence ID" value="VEB42933.1"/>
    <property type="molecule type" value="Genomic_DNA"/>
</dbReference>
<accession>A0A3S4LIA5</accession>
<dbReference type="Pfam" id="PF04381">
    <property type="entry name" value="RdgC"/>
    <property type="match status" value="1"/>
</dbReference>
<evidence type="ECO:0000256" key="4">
    <source>
        <dbReference type="ARBA" id="ARBA00022490"/>
    </source>
</evidence>
<reference evidence="6 7" key="1">
    <citation type="submission" date="2018-12" db="EMBL/GenBank/DDBJ databases">
        <authorList>
            <consortium name="Pathogen Informatics"/>
        </authorList>
    </citation>
    <scope>NUCLEOTIDE SEQUENCE [LARGE SCALE GENOMIC DNA]</scope>
    <source>
        <strain evidence="6 7">NCTC9695</strain>
    </source>
</reference>
<evidence type="ECO:0000256" key="1">
    <source>
        <dbReference type="ARBA" id="ARBA00004453"/>
    </source>
</evidence>
<organism evidence="6 7">
    <name type="scientific">Chromobacterium violaceum</name>
    <dbReference type="NCBI Taxonomy" id="536"/>
    <lineage>
        <taxon>Bacteria</taxon>
        <taxon>Pseudomonadati</taxon>
        <taxon>Pseudomonadota</taxon>
        <taxon>Betaproteobacteria</taxon>
        <taxon>Neisseriales</taxon>
        <taxon>Chromobacteriaceae</taxon>
        <taxon>Chromobacterium</taxon>
    </lineage>
</organism>
<evidence type="ECO:0000313" key="7">
    <source>
        <dbReference type="Proteomes" id="UP000275777"/>
    </source>
</evidence>
<dbReference type="GO" id="GO:0006310">
    <property type="term" value="P:DNA recombination"/>
    <property type="evidence" value="ECO:0007669"/>
    <property type="project" value="UniProtKB-KW"/>
</dbReference>
<keyword evidence="5" id="KW-0233">DNA recombination</keyword>
<comment type="similarity">
    <text evidence="2">Belongs to the RdgC family.</text>
</comment>
<sequence length="72" mass="8219">MVSMRREDKVLPASVIRDFVEMKVQEIEDKELRKVGRKEKLALKEQITDDLLPRAFVRSGRTSAYLDIAAAG</sequence>
<name>A0A3S4LIA5_CHRVL</name>
<dbReference type="PANTHER" id="PTHR38103">
    <property type="entry name" value="RECOMBINATION-ASSOCIATED PROTEIN RDGC"/>
    <property type="match status" value="1"/>
</dbReference>
<keyword evidence="4" id="KW-0963">Cytoplasm</keyword>
<comment type="subcellular location">
    <subcellularLocation>
        <location evidence="1">Cytoplasm</location>
        <location evidence="1">Nucleoid</location>
    </subcellularLocation>
</comment>
<evidence type="ECO:0000256" key="3">
    <source>
        <dbReference type="ARBA" id="ARBA00022296"/>
    </source>
</evidence>
<gene>
    <name evidence="6" type="primary">rdgC_2</name>
    <name evidence="6" type="ORF">NCTC9695_03387</name>
</gene>
<dbReference type="PANTHER" id="PTHR38103:SF1">
    <property type="entry name" value="RECOMBINATION-ASSOCIATED PROTEIN RDGC"/>
    <property type="match status" value="1"/>
</dbReference>
<evidence type="ECO:0000256" key="5">
    <source>
        <dbReference type="ARBA" id="ARBA00023172"/>
    </source>
</evidence>
<proteinExistence type="inferred from homology"/>
<evidence type="ECO:0000256" key="2">
    <source>
        <dbReference type="ARBA" id="ARBA00008657"/>
    </source>
</evidence>
<dbReference type="InterPro" id="IPR007476">
    <property type="entry name" value="RdgC"/>
</dbReference>